<proteinExistence type="predicted"/>
<dbReference type="PANTHER" id="PTHR48081">
    <property type="entry name" value="AB HYDROLASE SUPERFAMILY PROTEIN C4A8.06C"/>
    <property type="match status" value="1"/>
</dbReference>
<evidence type="ECO:0000259" key="3">
    <source>
        <dbReference type="Pfam" id="PF07859"/>
    </source>
</evidence>
<dbReference type="GeneID" id="37021181"/>
<keyword evidence="2" id="KW-0812">Transmembrane</keyword>
<evidence type="ECO:0000313" key="5">
    <source>
        <dbReference type="Proteomes" id="UP000245771"/>
    </source>
</evidence>
<dbReference type="GO" id="GO:0016787">
    <property type="term" value="F:hydrolase activity"/>
    <property type="evidence" value="ECO:0007669"/>
    <property type="project" value="UniProtKB-KW"/>
</dbReference>
<dbReference type="InterPro" id="IPR029058">
    <property type="entry name" value="AB_hydrolase_fold"/>
</dbReference>
<dbReference type="EMBL" id="KZ819605">
    <property type="protein sequence ID" value="PWN32738.1"/>
    <property type="molecule type" value="Genomic_DNA"/>
</dbReference>
<dbReference type="RefSeq" id="XP_025353040.1">
    <property type="nucleotide sequence ID" value="XM_025499400.1"/>
</dbReference>
<evidence type="ECO:0000256" key="2">
    <source>
        <dbReference type="SAM" id="Phobius"/>
    </source>
</evidence>
<keyword evidence="2" id="KW-1133">Transmembrane helix</keyword>
<dbReference type="Pfam" id="PF07859">
    <property type="entry name" value="Abhydrolase_3"/>
    <property type="match status" value="1"/>
</dbReference>
<feature type="transmembrane region" description="Helical" evidence="2">
    <location>
        <begin position="55"/>
        <end position="76"/>
    </location>
</feature>
<dbReference type="STRING" id="1280837.A0A316V6S6"/>
<dbReference type="OrthoDB" id="2152029at2759"/>
<name>A0A316V6S6_9BASI</name>
<gene>
    <name evidence="4" type="ORF">FA14DRAFT_162040</name>
</gene>
<protein>
    <submittedName>
        <fullName evidence="4">Alpha/beta-hydrolase</fullName>
    </submittedName>
</protein>
<reference evidence="4 5" key="1">
    <citation type="journal article" date="2018" name="Mol. Biol. Evol.">
        <title>Broad Genomic Sampling Reveals a Smut Pathogenic Ancestry of the Fungal Clade Ustilaginomycotina.</title>
        <authorList>
            <person name="Kijpornyongpan T."/>
            <person name="Mondo S.J."/>
            <person name="Barry K."/>
            <person name="Sandor L."/>
            <person name="Lee J."/>
            <person name="Lipzen A."/>
            <person name="Pangilinan J."/>
            <person name="LaButti K."/>
            <person name="Hainaut M."/>
            <person name="Henrissat B."/>
            <person name="Grigoriev I.V."/>
            <person name="Spatafora J.W."/>
            <person name="Aime M.C."/>
        </authorList>
    </citation>
    <scope>NUCLEOTIDE SEQUENCE [LARGE SCALE GENOMIC DNA]</scope>
    <source>
        <strain evidence="4 5">MCA 3882</strain>
    </source>
</reference>
<dbReference type="SUPFAM" id="SSF53474">
    <property type="entry name" value="alpha/beta-Hydrolases"/>
    <property type="match status" value="1"/>
</dbReference>
<keyword evidence="1 4" id="KW-0378">Hydrolase</keyword>
<dbReference type="AlphaFoldDB" id="A0A316V6S6"/>
<keyword evidence="2" id="KW-0472">Membrane</keyword>
<keyword evidence="5" id="KW-1185">Reference proteome</keyword>
<dbReference type="InterPro" id="IPR050300">
    <property type="entry name" value="GDXG_lipolytic_enzyme"/>
</dbReference>
<accession>A0A316V6S6</accession>
<dbReference type="Proteomes" id="UP000245771">
    <property type="component" value="Unassembled WGS sequence"/>
</dbReference>
<feature type="transmembrane region" description="Helical" evidence="2">
    <location>
        <begin position="23"/>
        <end position="43"/>
    </location>
</feature>
<dbReference type="InParanoid" id="A0A316V6S6"/>
<evidence type="ECO:0000313" key="4">
    <source>
        <dbReference type="EMBL" id="PWN32738.1"/>
    </source>
</evidence>
<dbReference type="Gene3D" id="3.40.50.1820">
    <property type="entry name" value="alpha/beta hydrolase"/>
    <property type="match status" value="1"/>
</dbReference>
<feature type="domain" description="Alpha/beta hydrolase fold-3" evidence="3">
    <location>
        <begin position="138"/>
        <end position="365"/>
    </location>
</feature>
<sequence>MTRTETDPSTVPTGWRTHYPGKIVWSFLCAISALIYLIAMLFINIIPSWRSNRHWSYTQAFLGSIIKFVSTIITHLRIVDSLDLNPGKLGDRFIVIQPAPLMVYTEHLKSESVTPKPIGATWYPSVPSKEELEGSKIVLWFHSGSFIYLTGRPSDSDKPARSLNSCLGPKTFSLWVQYRLAECKNDPTPFPGPMQDALTSYLYLTQELSIDPCKIIVGGDSSGATMAIGLVRYLQVYRNDKAKMELPYQFPTLPHACIMLSPSVDYCTEADVEELSTHRNVKLDYLVPQMLAWGSHAFAPPPIDLDSPYISPVRYPFSTTVPIYVQSGGAEILCDTIRSFVKIMQDIKGNKLEYFEMPHAPHDVFAIGYYAGWKKEALMICEEVAGFISRLNEQHPVRRSITSLPADPIPEDDREQLIDPKDVILVDT</sequence>
<dbReference type="PANTHER" id="PTHR48081:SF8">
    <property type="entry name" value="ALPHA_BETA HYDROLASE FOLD-3 DOMAIN-CONTAINING PROTEIN-RELATED"/>
    <property type="match status" value="1"/>
</dbReference>
<evidence type="ECO:0000256" key="1">
    <source>
        <dbReference type="ARBA" id="ARBA00022801"/>
    </source>
</evidence>
<dbReference type="InterPro" id="IPR013094">
    <property type="entry name" value="AB_hydrolase_3"/>
</dbReference>
<organism evidence="4 5">
    <name type="scientific">Meira miltonrushii</name>
    <dbReference type="NCBI Taxonomy" id="1280837"/>
    <lineage>
        <taxon>Eukaryota</taxon>
        <taxon>Fungi</taxon>
        <taxon>Dikarya</taxon>
        <taxon>Basidiomycota</taxon>
        <taxon>Ustilaginomycotina</taxon>
        <taxon>Exobasidiomycetes</taxon>
        <taxon>Exobasidiales</taxon>
        <taxon>Brachybasidiaceae</taxon>
        <taxon>Meira</taxon>
    </lineage>
</organism>